<dbReference type="EMBL" id="FXBL01000004">
    <property type="protein sequence ID" value="SMH27358.1"/>
    <property type="molecule type" value="Genomic_DNA"/>
</dbReference>
<keyword evidence="2" id="KW-1185">Reference proteome</keyword>
<evidence type="ECO:0000313" key="2">
    <source>
        <dbReference type="Proteomes" id="UP000193083"/>
    </source>
</evidence>
<accession>A0A1X7MSP2</accession>
<reference evidence="1 2" key="1">
    <citation type="submission" date="2017-04" db="EMBL/GenBank/DDBJ databases">
        <authorList>
            <person name="Afonso C.L."/>
            <person name="Miller P.J."/>
            <person name="Scott M.A."/>
            <person name="Spackman E."/>
            <person name="Goraichik I."/>
            <person name="Dimitrov K.M."/>
            <person name="Suarez D.L."/>
            <person name="Swayne D.E."/>
        </authorList>
    </citation>
    <scope>NUCLEOTIDE SEQUENCE [LARGE SCALE GENOMIC DNA]</scope>
    <source>
        <strain evidence="1 2">B5P</strain>
    </source>
</reference>
<name>A0A1X7MSP2_9HYPH</name>
<dbReference type="SUPFAM" id="SSF54637">
    <property type="entry name" value="Thioesterase/thiol ester dehydrase-isomerase"/>
    <property type="match status" value="1"/>
</dbReference>
<dbReference type="CDD" id="cd03443">
    <property type="entry name" value="PaaI_thioesterase"/>
    <property type="match status" value="1"/>
</dbReference>
<dbReference type="Gene3D" id="3.10.129.10">
    <property type="entry name" value="Hotdog Thioesterase"/>
    <property type="match status" value="1"/>
</dbReference>
<sequence length="142" mass="14736">MPGMTASRDIIAIINALPFVKNHGVELVAIEDGVTQVRMPFDATYSTPPGLFPTAMVGLVGDVAAIAACYAVAPAGHACATLDYTVKNTGLAQGEELLAEGRVLMAGKTVSVGAADVYVIDKGERRPCGTVLATARVYKVKD</sequence>
<dbReference type="InterPro" id="IPR029069">
    <property type="entry name" value="HotDog_dom_sf"/>
</dbReference>
<dbReference type="Proteomes" id="UP000193083">
    <property type="component" value="Unassembled WGS sequence"/>
</dbReference>
<gene>
    <name evidence="1" type="ORF">SAMN02982922_0494</name>
</gene>
<organism evidence="1 2">
    <name type="scientific">Mesorhizobium australicum</name>
    <dbReference type="NCBI Taxonomy" id="536018"/>
    <lineage>
        <taxon>Bacteria</taxon>
        <taxon>Pseudomonadati</taxon>
        <taxon>Pseudomonadota</taxon>
        <taxon>Alphaproteobacteria</taxon>
        <taxon>Hyphomicrobiales</taxon>
        <taxon>Phyllobacteriaceae</taxon>
        <taxon>Mesorhizobium</taxon>
    </lineage>
</organism>
<evidence type="ECO:0000313" key="1">
    <source>
        <dbReference type="EMBL" id="SMH27358.1"/>
    </source>
</evidence>
<protein>
    <submittedName>
        <fullName evidence="1">Uncharacterized domain 1-containing protein</fullName>
    </submittedName>
</protein>
<dbReference type="AlphaFoldDB" id="A0A1X7MSP2"/>
<proteinExistence type="predicted"/>